<dbReference type="EMBL" id="NIDE01000001">
    <property type="protein sequence ID" value="OWK47478.1"/>
    <property type="molecule type" value="Genomic_DNA"/>
</dbReference>
<feature type="domain" description="Glycosyltransferase subfamily 4-like N-terminal" evidence="5">
    <location>
        <begin position="121"/>
        <end position="228"/>
    </location>
</feature>
<evidence type="ECO:0000313" key="7">
    <source>
        <dbReference type="Proteomes" id="UP000214646"/>
    </source>
</evidence>
<dbReference type="RefSeq" id="WP_088252575.1">
    <property type="nucleotide sequence ID" value="NZ_NIDE01000001.1"/>
</dbReference>
<comment type="similarity">
    <text evidence="1">Belongs to the glycosyltransferase group 1 family. Glycosyltransferase 4 subfamily.</text>
</comment>
<evidence type="ECO:0000256" key="2">
    <source>
        <dbReference type="ARBA" id="ARBA00022676"/>
    </source>
</evidence>
<proteinExistence type="inferred from homology"/>
<organism evidence="6 7">
    <name type="scientific">Fimbriiglobus ruber</name>
    <dbReference type="NCBI Taxonomy" id="1908690"/>
    <lineage>
        <taxon>Bacteria</taxon>
        <taxon>Pseudomonadati</taxon>
        <taxon>Planctomycetota</taxon>
        <taxon>Planctomycetia</taxon>
        <taxon>Gemmatales</taxon>
        <taxon>Gemmataceae</taxon>
        <taxon>Fimbriiglobus</taxon>
    </lineage>
</organism>
<dbReference type="Pfam" id="PF00534">
    <property type="entry name" value="Glycos_transf_1"/>
    <property type="match status" value="1"/>
</dbReference>
<comment type="caution">
    <text evidence="6">The sequence shown here is derived from an EMBL/GenBank/DDBJ whole genome shotgun (WGS) entry which is preliminary data.</text>
</comment>
<gene>
    <name evidence="6" type="ORF">FRUB_01177</name>
</gene>
<dbReference type="GO" id="GO:0016757">
    <property type="term" value="F:glycosyltransferase activity"/>
    <property type="evidence" value="ECO:0007669"/>
    <property type="project" value="UniProtKB-KW"/>
</dbReference>
<accession>A0A225E9R6</accession>
<dbReference type="Pfam" id="PF13439">
    <property type="entry name" value="Glyco_transf_4"/>
    <property type="match status" value="1"/>
</dbReference>
<evidence type="ECO:0000256" key="1">
    <source>
        <dbReference type="ARBA" id="ARBA00009481"/>
    </source>
</evidence>
<dbReference type="InterPro" id="IPR001296">
    <property type="entry name" value="Glyco_trans_1"/>
</dbReference>
<dbReference type="PANTHER" id="PTHR12526:SF640">
    <property type="entry name" value="COLANIC ACID BIOSYNTHESIS GLYCOSYLTRANSFERASE WCAL-RELATED"/>
    <property type="match status" value="1"/>
</dbReference>
<feature type="domain" description="Glycosyl transferase family 1" evidence="4">
    <location>
        <begin position="240"/>
        <end position="404"/>
    </location>
</feature>
<name>A0A225E9R6_9BACT</name>
<dbReference type="Proteomes" id="UP000214646">
    <property type="component" value="Unassembled WGS sequence"/>
</dbReference>
<protein>
    <submittedName>
        <fullName evidence="6">Glycosyl transferase, group 1</fullName>
    </submittedName>
</protein>
<keyword evidence="7" id="KW-1185">Reference proteome</keyword>
<dbReference type="CDD" id="cd03801">
    <property type="entry name" value="GT4_PimA-like"/>
    <property type="match status" value="1"/>
</dbReference>
<dbReference type="SUPFAM" id="SSF53756">
    <property type="entry name" value="UDP-Glycosyltransferase/glycogen phosphorylase"/>
    <property type="match status" value="1"/>
</dbReference>
<dbReference type="InterPro" id="IPR028098">
    <property type="entry name" value="Glyco_trans_4-like_N"/>
</dbReference>
<reference evidence="7" key="1">
    <citation type="submission" date="2017-06" db="EMBL/GenBank/DDBJ databases">
        <title>Genome analysis of Fimbriiglobus ruber SP5, the first member of the order Planctomycetales with confirmed chitinolytic capability.</title>
        <authorList>
            <person name="Ravin N.V."/>
            <person name="Rakitin A.L."/>
            <person name="Ivanova A.A."/>
            <person name="Beletsky A.V."/>
            <person name="Kulichevskaya I.S."/>
            <person name="Mardanov A.V."/>
            <person name="Dedysh S.N."/>
        </authorList>
    </citation>
    <scope>NUCLEOTIDE SEQUENCE [LARGE SCALE GENOMIC DNA]</scope>
    <source>
        <strain evidence="7">SP5</strain>
    </source>
</reference>
<evidence type="ECO:0000259" key="4">
    <source>
        <dbReference type="Pfam" id="PF00534"/>
    </source>
</evidence>
<evidence type="ECO:0000256" key="3">
    <source>
        <dbReference type="ARBA" id="ARBA00022679"/>
    </source>
</evidence>
<dbReference type="PANTHER" id="PTHR12526">
    <property type="entry name" value="GLYCOSYLTRANSFERASE"/>
    <property type="match status" value="1"/>
</dbReference>
<keyword evidence="3 6" id="KW-0808">Transferase</keyword>
<keyword evidence="2" id="KW-0328">Glycosyltransferase</keyword>
<dbReference type="Gene3D" id="3.40.50.2000">
    <property type="entry name" value="Glycogen Phosphorylase B"/>
    <property type="match status" value="2"/>
</dbReference>
<dbReference type="OrthoDB" id="9802525at2"/>
<sequence>MRIGFITAGAAGMFCGSCMRDNTLVTALRELGHDALLIPTYTPIRTDDIDVSQGRIFYGGINVFLQDRSWIFRHTPRFIDWLLNRPALLRFVSKRAVSMSYASLAELTVSMLKGKEGRQRKELAKLVEWLGTEAKPEVIVLTNALLSGMVPAVKEALGVPVLVTLQGDDIYLDALPPAARKRCIAEIRRNDKAVDAYICTSRFYADYMADYLGVSREKMDVVYPGINLKGHGGPRPDRAAEPPTIGYFARICPEKGFQNIVDAFIHLRRTPGAPAAKLKASGWLGAHQRAFYDEQVAKLTAAGLAGDFEHVECPDHDSKVRFIHSIDVLSVPTTYHEPKGLYVLEAWANGVPVVQPRHGSFPELIGATGGGLLCEPENPADLAAVLRRLLEQPDLRTELAQKGRDGLHARFTARVMAEETLAVLYKRAVPAASR</sequence>
<evidence type="ECO:0000259" key="5">
    <source>
        <dbReference type="Pfam" id="PF13439"/>
    </source>
</evidence>
<evidence type="ECO:0000313" key="6">
    <source>
        <dbReference type="EMBL" id="OWK47478.1"/>
    </source>
</evidence>
<dbReference type="AlphaFoldDB" id="A0A225E9R6"/>